<keyword evidence="9" id="KW-1185">Reference proteome</keyword>
<dbReference type="EMBL" id="JALZ01000020">
    <property type="protein sequence ID" value="ETX13670.1"/>
    <property type="molecule type" value="Genomic_DNA"/>
</dbReference>
<dbReference type="PANTHER" id="PTHR42794">
    <property type="entry name" value="HEMIN IMPORT ATP-BINDING PROTEIN HMUV"/>
    <property type="match status" value="1"/>
</dbReference>
<sequence>MNLSCENLGWSVRGQSIVDGVTLEVREGETLGLIGPNGSGKSTLLKMLAGIQRPMRGKVMLGQRSLGDLPQREVARGIALVEQQADTADRITVRDAVELGRTPWLSALRPWSEDDSRIVARALDAVEMTAFDGRPWHTLSGGERQRVHIARALAQEPRILLLDEPTNHLDIHHQLSILDLVRKLPTTNVVALHDLNQAMECDRIALMHRGHLVALGMPEEVLTSDRLRRVFAVSARVMIDPDDGRRLFRFHRLEQMS</sequence>
<evidence type="ECO:0000313" key="9">
    <source>
        <dbReference type="Proteomes" id="UP000022447"/>
    </source>
</evidence>
<dbReference type="GO" id="GO:0016887">
    <property type="term" value="F:ATP hydrolysis activity"/>
    <property type="evidence" value="ECO:0007669"/>
    <property type="project" value="InterPro"/>
</dbReference>
<dbReference type="SUPFAM" id="SSF52540">
    <property type="entry name" value="P-loop containing nucleoside triphosphate hydrolases"/>
    <property type="match status" value="1"/>
</dbReference>
<dbReference type="RefSeq" id="WP_037264513.1">
    <property type="nucleotide sequence ID" value="NZ_JALZ01000020.1"/>
</dbReference>
<evidence type="ECO:0000313" key="8">
    <source>
        <dbReference type="EMBL" id="ETX13670.1"/>
    </source>
</evidence>
<evidence type="ECO:0000256" key="1">
    <source>
        <dbReference type="ARBA" id="ARBA00005417"/>
    </source>
</evidence>
<reference evidence="8 9" key="1">
    <citation type="submission" date="2014-01" db="EMBL/GenBank/DDBJ databases">
        <title>Roseivivax halodurans JCM 10272 Genome Sequencing.</title>
        <authorList>
            <person name="Lai Q."/>
            <person name="Li G."/>
            <person name="Shao Z."/>
        </authorList>
    </citation>
    <scope>NUCLEOTIDE SEQUENCE [LARGE SCALE GENOMIC DNA]</scope>
    <source>
        <strain evidence="8 9">JCM 10272</strain>
    </source>
</reference>
<comment type="caution">
    <text evidence="8">The sequence shown here is derived from an EMBL/GenBank/DDBJ whole genome shotgun (WGS) entry which is preliminary data.</text>
</comment>
<evidence type="ECO:0000256" key="3">
    <source>
        <dbReference type="ARBA" id="ARBA00022741"/>
    </source>
</evidence>
<comment type="function">
    <text evidence="6">Part of the ABC transporter complex HmuTUV involved in hemin import. Responsible for energy coupling to the transport system.</text>
</comment>
<protein>
    <submittedName>
        <fullName evidence="8">Histidinol-phosphatase</fullName>
    </submittedName>
</protein>
<organism evidence="8 9">
    <name type="scientific">Roseivivax halodurans JCM 10272</name>
    <dbReference type="NCBI Taxonomy" id="1449350"/>
    <lineage>
        <taxon>Bacteria</taxon>
        <taxon>Pseudomonadati</taxon>
        <taxon>Pseudomonadota</taxon>
        <taxon>Alphaproteobacteria</taxon>
        <taxon>Rhodobacterales</taxon>
        <taxon>Roseobacteraceae</taxon>
        <taxon>Roseivivax</taxon>
    </lineage>
</organism>
<accession>X7ECP8</accession>
<dbReference type="AlphaFoldDB" id="X7ECP8"/>
<evidence type="ECO:0000256" key="2">
    <source>
        <dbReference type="ARBA" id="ARBA00022448"/>
    </source>
</evidence>
<dbReference type="GO" id="GO:0005524">
    <property type="term" value="F:ATP binding"/>
    <property type="evidence" value="ECO:0007669"/>
    <property type="project" value="UniProtKB-KW"/>
</dbReference>
<dbReference type="Gene3D" id="3.40.50.300">
    <property type="entry name" value="P-loop containing nucleotide triphosphate hydrolases"/>
    <property type="match status" value="1"/>
</dbReference>
<evidence type="ECO:0000259" key="7">
    <source>
        <dbReference type="PROSITE" id="PS50893"/>
    </source>
</evidence>
<dbReference type="FunFam" id="3.40.50.300:FF:000134">
    <property type="entry name" value="Iron-enterobactin ABC transporter ATP-binding protein"/>
    <property type="match status" value="1"/>
</dbReference>
<evidence type="ECO:0000256" key="6">
    <source>
        <dbReference type="ARBA" id="ARBA00037066"/>
    </source>
</evidence>
<dbReference type="PROSITE" id="PS50893">
    <property type="entry name" value="ABC_TRANSPORTER_2"/>
    <property type="match status" value="1"/>
</dbReference>
<dbReference type="CDD" id="cd03214">
    <property type="entry name" value="ABC_Iron-Siderophores_B12_Hemin"/>
    <property type="match status" value="1"/>
</dbReference>
<keyword evidence="4" id="KW-0067">ATP-binding</keyword>
<evidence type="ECO:0000256" key="4">
    <source>
        <dbReference type="ARBA" id="ARBA00022840"/>
    </source>
</evidence>
<dbReference type="PATRIC" id="fig|1449350.3.peg.3134"/>
<gene>
    <name evidence="8" type="ORF">OCH239_08840</name>
</gene>
<keyword evidence="5" id="KW-1278">Translocase</keyword>
<feature type="domain" description="ABC transporter" evidence="7">
    <location>
        <begin position="3"/>
        <end position="234"/>
    </location>
</feature>
<dbReference type="InterPro" id="IPR003439">
    <property type="entry name" value="ABC_transporter-like_ATP-bd"/>
</dbReference>
<dbReference type="STRING" id="1449350.OCH239_08840"/>
<dbReference type="PANTHER" id="PTHR42794:SF1">
    <property type="entry name" value="HEMIN IMPORT ATP-BINDING PROTEIN HMUV"/>
    <property type="match status" value="1"/>
</dbReference>
<keyword evidence="2" id="KW-0813">Transport</keyword>
<comment type="similarity">
    <text evidence="1">Belongs to the ABC transporter superfamily.</text>
</comment>
<proteinExistence type="inferred from homology"/>
<evidence type="ECO:0000256" key="5">
    <source>
        <dbReference type="ARBA" id="ARBA00022967"/>
    </source>
</evidence>
<keyword evidence="3" id="KW-0547">Nucleotide-binding</keyword>
<dbReference type="SMART" id="SM00382">
    <property type="entry name" value="AAA"/>
    <property type="match status" value="1"/>
</dbReference>
<dbReference type="InterPro" id="IPR003593">
    <property type="entry name" value="AAA+_ATPase"/>
</dbReference>
<dbReference type="OrthoDB" id="9805601at2"/>
<dbReference type="Proteomes" id="UP000022447">
    <property type="component" value="Unassembled WGS sequence"/>
</dbReference>
<dbReference type="InterPro" id="IPR027417">
    <property type="entry name" value="P-loop_NTPase"/>
</dbReference>
<name>X7ECP8_9RHOB</name>
<dbReference type="Pfam" id="PF00005">
    <property type="entry name" value="ABC_tran"/>
    <property type="match status" value="1"/>
</dbReference>
<dbReference type="eggNOG" id="COG1120">
    <property type="taxonomic scope" value="Bacteria"/>
</dbReference>